<dbReference type="Proteomes" id="UP000664317">
    <property type="component" value="Unassembled WGS sequence"/>
</dbReference>
<evidence type="ECO:0000256" key="1">
    <source>
        <dbReference type="SAM" id="SignalP"/>
    </source>
</evidence>
<dbReference type="PROSITE" id="PS51257">
    <property type="entry name" value="PROKAR_LIPOPROTEIN"/>
    <property type="match status" value="1"/>
</dbReference>
<name>A0ABS3C863_9BACT</name>
<evidence type="ECO:0000313" key="3">
    <source>
        <dbReference type="Proteomes" id="UP000664317"/>
    </source>
</evidence>
<protein>
    <recommendedName>
        <fullName evidence="4">Lipoprotein</fullName>
    </recommendedName>
</protein>
<keyword evidence="1" id="KW-0732">Signal</keyword>
<comment type="caution">
    <text evidence="2">The sequence shown here is derived from an EMBL/GenBank/DDBJ whole genome shotgun (WGS) entry which is preliminary data.</text>
</comment>
<organism evidence="2 3">
    <name type="scientific">Algoriphagus oliviformis</name>
    <dbReference type="NCBI Taxonomy" id="2811231"/>
    <lineage>
        <taxon>Bacteria</taxon>
        <taxon>Pseudomonadati</taxon>
        <taxon>Bacteroidota</taxon>
        <taxon>Cytophagia</taxon>
        <taxon>Cytophagales</taxon>
        <taxon>Cyclobacteriaceae</taxon>
        <taxon>Algoriphagus</taxon>
    </lineage>
</organism>
<gene>
    <name evidence="2" type="ORF">J0A68_19585</name>
</gene>
<proteinExistence type="predicted"/>
<sequence length="121" mass="13464">MKKLLYVFAFLGLLTFSCSDDSDPIRACGMDNVLEMPWIQQQIAETESTELGRDYWYISTGTYHSQTVFLLQNCCPMCNTIVPIFDCGGNTLGTLGSSGISLDDISDRKVIWKSSNNSCNI</sequence>
<feature type="chain" id="PRO_5047093559" description="Lipoprotein" evidence="1">
    <location>
        <begin position="20"/>
        <end position="121"/>
    </location>
</feature>
<evidence type="ECO:0008006" key="4">
    <source>
        <dbReference type="Google" id="ProtNLM"/>
    </source>
</evidence>
<reference evidence="2 3" key="1">
    <citation type="submission" date="2021-03" db="EMBL/GenBank/DDBJ databases">
        <title>novel species isolated from a fishpond in China.</title>
        <authorList>
            <person name="Lu H."/>
            <person name="Cai Z."/>
        </authorList>
    </citation>
    <scope>NUCLEOTIDE SEQUENCE [LARGE SCALE GENOMIC DNA]</scope>
    <source>
        <strain evidence="2 3">H41</strain>
    </source>
</reference>
<keyword evidence="3" id="KW-1185">Reference proteome</keyword>
<evidence type="ECO:0000313" key="2">
    <source>
        <dbReference type="EMBL" id="MBN7813167.1"/>
    </source>
</evidence>
<accession>A0ABS3C863</accession>
<feature type="signal peptide" evidence="1">
    <location>
        <begin position="1"/>
        <end position="19"/>
    </location>
</feature>
<dbReference type="RefSeq" id="WP_206579943.1">
    <property type="nucleotide sequence ID" value="NZ_JAFKCT010000010.1"/>
</dbReference>
<dbReference type="EMBL" id="JAFKCT010000010">
    <property type="protein sequence ID" value="MBN7813167.1"/>
    <property type="molecule type" value="Genomic_DNA"/>
</dbReference>